<dbReference type="GO" id="GO:0005737">
    <property type="term" value="C:cytoplasm"/>
    <property type="evidence" value="ECO:0007669"/>
    <property type="project" value="UniProtKB-SubCell"/>
</dbReference>
<dbReference type="PANTHER" id="PTHR38839">
    <property type="entry name" value="TRANSCRIPTIONAL REGULATOR WHID-RELATED"/>
    <property type="match status" value="1"/>
</dbReference>
<dbReference type="GO" id="GO:0045454">
    <property type="term" value="P:cell redox homeostasis"/>
    <property type="evidence" value="ECO:0007669"/>
    <property type="project" value="TreeGrafter"/>
</dbReference>
<dbReference type="GO" id="GO:0003677">
    <property type="term" value="F:DNA binding"/>
    <property type="evidence" value="ECO:0007669"/>
    <property type="project" value="UniProtKB-UniRule"/>
</dbReference>
<comment type="PTM">
    <text evidence="12">The Fe-S cluster can be nitrosylated by nitric oxide (NO).</text>
</comment>
<evidence type="ECO:0000256" key="6">
    <source>
        <dbReference type="ARBA" id="ARBA00023004"/>
    </source>
</evidence>
<keyword evidence="9 12" id="KW-0238">DNA-binding</keyword>
<evidence type="ECO:0000256" key="7">
    <source>
        <dbReference type="ARBA" id="ARBA00023014"/>
    </source>
</evidence>
<dbReference type="PROSITE" id="PS51674">
    <property type="entry name" value="4FE4S_WBL"/>
    <property type="match status" value="1"/>
</dbReference>
<evidence type="ECO:0000256" key="4">
    <source>
        <dbReference type="ARBA" id="ARBA00022490"/>
    </source>
</evidence>
<name>A0A7X1HYE4_9ACTN</name>
<evidence type="ECO:0000256" key="2">
    <source>
        <dbReference type="ARBA" id="ARBA00006597"/>
    </source>
</evidence>
<feature type="binding site" evidence="12">
    <location>
        <position position="52"/>
    </location>
    <ligand>
        <name>[4Fe-4S] cluster</name>
        <dbReference type="ChEBI" id="CHEBI:49883"/>
    </ligand>
</feature>
<dbReference type="EMBL" id="JACMHY010000003">
    <property type="protein sequence ID" value="MBC2865221.1"/>
    <property type="molecule type" value="Genomic_DNA"/>
</dbReference>
<evidence type="ECO:0000256" key="9">
    <source>
        <dbReference type="ARBA" id="ARBA00023125"/>
    </source>
</evidence>
<dbReference type="InterPro" id="IPR034768">
    <property type="entry name" value="4FE4S_WBL"/>
</dbReference>
<dbReference type="PANTHER" id="PTHR38839:SF5">
    <property type="entry name" value="TRANSCRIPTIONAL REGULATOR WHID"/>
    <property type="match status" value="1"/>
</dbReference>
<keyword evidence="3 12" id="KW-0004">4Fe-4S</keyword>
<evidence type="ECO:0000256" key="10">
    <source>
        <dbReference type="ARBA" id="ARBA00023157"/>
    </source>
</evidence>
<keyword evidence="6 12" id="KW-0408">Iron</keyword>
<accession>A0A7X1HYE4</accession>
<dbReference type="GO" id="GO:0035731">
    <property type="term" value="F:dinitrosyl-iron complex binding"/>
    <property type="evidence" value="ECO:0007669"/>
    <property type="project" value="UniProtKB-UniRule"/>
</dbReference>
<protein>
    <recommendedName>
        <fullName evidence="12">Transcriptional regulator WhiB</fullName>
    </recommendedName>
</protein>
<dbReference type="GO" id="GO:0046872">
    <property type="term" value="F:metal ion binding"/>
    <property type="evidence" value="ECO:0007669"/>
    <property type="project" value="UniProtKB-KW"/>
</dbReference>
<keyword evidence="4 12" id="KW-0963">Cytoplasm</keyword>
<dbReference type="HAMAP" id="MF_01479">
    <property type="entry name" value="WhiB"/>
    <property type="match status" value="1"/>
</dbReference>
<dbReference type="GO" id="GO:0051539">
    <property type="term" value="F:4 iron, 4 sulfur cluster binding"/>
    <property type="evidence" value="ECO:0007669"/>
    <property type="project" value="UniProtKB-UniRule"/>
</dbReference>
<keyword evidence="11 12" id="KW-0804">Transcription</keyword>
<feature type="binding site" evidence="12">
    <location>
        <position position="22"/>
    </location>
    <ligand>
        <name>[4Fe-4S] cluster</name>
        <dbReference type="ChEBI" id="CHEBI:49883"/>
    </ligand>
</feature>
<comment type="caution">
    <text evidence="14">The sequence shown here is derived from an EMBL/GenBank/DDBJ whole genome shotgun (WGS) entry which is preliminary data.</text>
</comment>
<sequence>MRAKKRIRPLADLWEWQTEAACRGLDGAVFYSPAGERGSERIRREDRARSVCQACTVREKCALFALALGEPYGVWGGLTEAERRHIARQAQAGQTAGRGR</sequence>
<comment type="cofactor">
    <cofactor evidence="12">
        <name>[4Fe-4S] cluster</name>
        <dbReference type="ChEBI" id="CHEBI:49883"/>
    </cofactor>
    <text evidence="12">Binds 1 [4Fe-4S] cluster per subunit. Following nitrosylation of the [4Fe-4S] cluster binds 1 [4Fe-8(NO)] cluster per subunit.</text>
</comment>
<comment type="function">
    <text evidence="12">Acts as a transcriptional regulator. Probably redox-responsive. The apo- but not holo-form probably binds DNA.</text>
</comment>
<evidence type="ECO:0000256" key="8">
    <source>
        <dbReference type="ARBA" id="ARBA00023015"/>
    </source>
</evidence>
<feature type="binding site" evidence="12">
    <location>
        <position position="55"/>
    </location>
    <ligand>
        <name>[4Fe-4S] cluster</name>
        <dbReference type="ChEBI" id="CHEBI:49883"/>
    </ligand>
</feature>
<keyword evidence="15" id="KW-1185">Reference proteome</keyword>
<feature type="binding site" evidence="12">
    <location>
        <position position="61"/>
    </location>
    <ligand>
        <name>[4Fe-4S] cluster</name>
        <dbReference type="ChEBI" id="CHEBI:49883"/>
    </ligand>
</feature>
<evidence type="ECO:0000313" key="14">
    <source>
        <dbReference type="EMBL" id="MBC2865221.1"/>
    </source>
</evidence>
<gene>
    <name evidence="12" type="primary">whiB</name>
    <name evidence="14" type="ORF">H1R13_09495</name>
</gene>
<comment type="similarity">
    <text evidence="2 12">Belongs to the WhiB family.</text>
</comment>
<keyword evidence="7 12" id="KW-0411">Iron-sulfur</keyword>
<proteinExistence type="inferred from homology"/>
<dbReference type="AlphaFoldDB" id="A0A7X1HYE4"/>
<evidence type="ECO:0000256" key="12">
    <source>
        <dbReference type="HAMAP-Rule" id="MF_01479"/>
    </source>
</evidence>
<dbReference type="GO" id="GO:0047134">
    <property type="term" value="F:protein-disulfide reductase [NAD(P)H] activity"/>
    <property type="evidence" value="ECO:0007669"/>
    <property type="project" value="TreeGrafter"/>
</dbReference>
<comment type="subcellular location">
    <subcellularLocation>
        <location evidence="1 12">Cytoplasm</location>
    </subcellularLocation>
</comment>
<keyword evidence="10 12" id="KW-1015">Disulfide bond</keyword>
<dbReference type="InterPro" id="IPR003482">
    <property type="entry name" value="Whib"/>
</dbReference>
<organism evidence="14 15">
    <name type="scientific">Streptomyces mexicanus</name>
    <dbReference type="NCBI Taxonomy" id="178566"/>
    <lineage>
        <taxon>Bacteria</taxon>
        <taxon>Bacillati</taxon>
        <taxon>Actinomycetota</taxon>
        <taxon>Actinomycetes</taxon>
        <taxon>Kitasatosporales</taxon>
        <taxon>Streptomycetaceae</taxon>
        <taxon>Streptomyces</taxon>
    </lineage>
</organism>
<evidence type="ECO:0000256" key="3">
    <source>
        <dbReference type="ARBA" id="ARBA00022485"/>
    </source>
</evidence>
<evidence type="ECO:0000259" key="13">
    <source>
        <dbReference type="PROSITE" id="PS51674"/>
    </source>
</evidence>
<dbReference type="Pfam" id="PF02467">
    <property type="entry name" value="Whib"/>
    <property type="match status" value="1"/>
</dbReference>
<dbReference type="Proteomes" id="UP000517694">
    <property type="component" value="Unassembled WGS sequence"/>
</dbReference>
<evidence type="ECO:0000256" key="11">
    <source>
        <dbReference type="ARBA" id="ARBA00023163"/>
    </source>
</evidence>
<feature type="domain" description="4Fe-4S Wbl-type" evidence="13">
    <location>
        <begin position="21"/>
        <end position="85"/>
    </location>
</feature>
<dbReference type="GO" id="GO:0045892">
    <property type="term" value="P:negative regulation of DNA-templated transcription"/>
    <property type="evidence" value="ECO:0007669"/>
    <property type="project" value="TreeGrafter"/>
</dbReference>
<keyword evidence="5 12" id="KW-0479">Metal-binding</keyword>
<evidence type="ECO:0000256" key="1">
    <source>
        <dbReference type="ARBA" id="ARBA00004496"/>
    </source>
</evidence>
<evidence type="ECO:0000256" key="5">
    <source>
        <dbReference type="ARBA" id="ARBA00022723"/>
    </source>
</evidence>
<keyword evidence="8 12" id="KW-0805">Transcription regulation</keyword>
<reference evidence="14 15" key="1">
    <citation type="submission" date="2020-08" db="EMBL/GenBank/DDBJ databases">
        <title>Whole-Genome Sequence of French Clinical Streptomyces mexicanus Strain Q0842.</title>
        <authorList>
            <person name="Boxberger M."/>
            <person name="La Scola B."/>
        </authorList>
    </citation>
    <scope>NUCLEOTIDE SEQUENCE [LARGE SCALE GENOMIC DNA]</scope>
    <source>
        <strain evidence="14 15">Marseille-Q0842</strain>
    </source>
</reference>
<evidence type="ECO:0000313" key="15">
    <source>
        <dbReference type="Proteomes" id="UP000517694"/>
    </source>
</evidence>
<dbReference type="OrthoDB" id="4954884at2"/>
<comment type="PTM">
    <text evidence="12">Upon Fe-S cluster removal intramolecular disulfide bonds are formed.</text>
</comment>